<dbReference type="SUPFAM" id="SSF52540">
    <property type="entry name" value="P-loop containing nucleoside triphosphate hydrolases"/>
    <property type="match status" value="1"/>
</dbReference>
<dbReference type="SMART" id="SM00382">
    <property type="entry name" value="AAA"/>
    <property type="match status" value="1"/>
</dbReference>
<evidence type="ECO:0000256" key="7">
    <source>
        <dbReference type="ARBA" id="ARBA00023170"/>
    </source>
</evidence>
<dbReference type="GO" id="GO:0005886">
    <property type="term" value="C:plasma membrane"/>
    <property type="evidence" value="ECO:0007669"/>
    <property type="project" value="UniProtKB-SubCell"/>
</dbReference>
<dbReference type="InterPro" id="IPR000897">
    <property type="entry name" value="SRP54_GTPase_dom"/>
</dbReference>
<protein>
    <recommendedName>
        <fullName evidence="8">Signal recognition particle receptor FtsY</fullName>
        <shortName evidence="8">SRP receptor</shortName>
        <ecNumber evidence="8">3.6.5.4</ecNumber>
    </recommendedName>
</protein>
<dbReference type="NCBIfam" id="TIGR00064">
    <property type="entry name" value="ftsY"/>
    <property type="match status" value="1"/>
</dbReference>
<keyword evidence="5 8" id="KW-0342">GTP-binding</keyword>
<name>A0A4U8TQW5_9HELI</name>
<reference evidence="10 11" key="1">
    <citation type="journal article" date="2014" name="Genome Announc.">
        <title>Draft genome sequences of eight enterohepatic helicobacter species isolated from both laboratory and wild rodents.</title>
        <authorList>
            <person name="Sheh A."/>
            <person name="Shen Z."/>
            <person name="Fox J.G."/>
        </authorList>
    </citation>
    <scope>NUCLEOTIDE SEQUENCE [LARGE SCALE GENOMIC DNA]</scope>
    <source>
        <strain evidence="10 11">MIT 01-6451</strain>
    </source>
</reference>
<feature type="binding site" evidence="8">
    <location>
        <begin position="177"/>
        <end position="181"/>
    </location>
    <ligand>
        <name>GTP</name>
        <dbReference type="ChEBI" id="CHEBI:37565"/>
    </ligand>
</feature>
<dbReference type="SUPFAM" id="SSF47364">
    <property type="entry name" value="Domain of the SRP/SRP receptor G-proteins"/>
    <property type="match status" value="1"/>
</dbReference>
<comment type="subcellular location">
    <subcellularLocation>
        <location evidence="8">Cell membrane</location>
        <topology evidence="8">Peripheral membrane protein</topology>
        <orientation evidence="8">Cytoplasmic side</orientation>
    </subcellularLocation>
    <subcellularLocation>
        <location evidence="8">Cytoplasm</location>
    </subcellularLocation>
</comment>
<keyword evidence="1 8" id="KW-1003">Cell membrane</keyword>
<evidence type="ECO:0000256" key="2">
    <source>
        <dbReference type="ARBA" id="ARBA00022490"/>
    </source>
</evidence>
<keyword evidence="11" id="KW-1185">Reference proteome</keyword>
<dbReference type="InterPro" id="IPR003593">
    <property type="entry name" value="AAA+_ATPase"/>
</dbReference>
<keyword evidence="6 8" id="KW-0472">Membrane</keyword>
<comment type="subunit">
    <text evidence="8">Part of the signal recognition particle protein translocation system, which is composed of SRP and FtsY.</text>
</comment>
<dbReference type="OrthoDB" id="9804720at2"/>
<proteinExistence type="inferred from homology"/>
<feature type="domain" description="SRP54-type proteins GTP-binding" evidence="9">
    <location>
        <begin position="262"/>
        <end position="275"/>
    </location>
</feature>
<dbReference type="EMBL" id="JRMQ02000003">
    <property type="protein sequence ID" value="TLE02245.1"/>
    <property type="molecule type" value="Genomic_DNA"/>
</dbReference>
<dbReference type="EC" id="3.6.5.4" evidence="8"/>
<dbReference type="SMART" id="SM00962">
    <property type="entry name" value="SRP54"/>
    <property type="match status" value="1"/>
</dbReference>
<dbReference type="Gene3D" id="3.40.50.300">
    <property type="entry name" value="P-loop containing nucleotide triphosphate hydrolases"/>
    <property type="match status" value="1"/>
</dbReference>
<comment type="caution">
    <text evidence="10">The sequence shown here is derived from an EMBL/GenBank/DDBJ whole genome shotgun (WGS) entry which is preliminary data.</text>
</comment>
<dbReference type="PROSITE" id="PS00300">
    <property type="entry name" value="SRP54"/>
    <property type="match status" value="1"/>
</dbReference>
<keyword evidence="7 8" id="KW-0675">Receptor</keyword>
<evidence type="ECO:0000256" key="3">
    <source>
        <dbReference type="ARBA" id="ARBA00022741"/>
    </source>
</evidence>
<keyword evidence="3 8" id="KW-0547">Nucleotide-binding</keyword>
<feature type="binding site" evidence="8">
    <location>
        <begin position="241"/>
        <end position="244"/>
    </location>
    <ligand>
        <name>GTP</name>
        <dbReference type="ChEBI" id="CHEBI:37565"/>
    </ligand>
</feature>
<comment type="function">
    <text evidence="8">Involved in targeting and insertion of nascent membrane proteins into the cytoplasmic membrane. Acts as a receptor for the complex formed by the signal recognition particle (SRP) and the ribosome-nascent chain (RNC).</text>
</comment>
<evidence type="ECO:0000256" key="8">
    <source>
        <dbReference type="HAMAP-Rule" id="MF_00920"/>
    </source>
</evidence>
<dbReference type="GO" id="GO:0006614">
    <property type="term" value="P:SRP-dependent cotranslational protein targeting to membrane"/>
    <property type="evidence" value="ECO:0007669"/>
    <property type="project" value="InterPro"/>
</dbReference>
<dbReference type="Pfam" id="PF00448">
    <property type="entry name" value="SRP54"/>
    <property type="match status" value="1"/>
</dbReference>
<dbReference type="PANTHER" id="PTHR43134">
    <property type="entry name" value="SIGNAL RECOGNITION PARTICLE RECEPTOR SUBUNIT ALPHA"/>
    <property type="match status" value="1"/>
</dbReference>
<comment type="similarity">
    <text evidence="8">Belongs to the GTP-binding SRP family. FtsY subfamily.</text>
</comment>
<evidence type="ECO:0000313" key="11">
    <source>
        <dbReference type="Proteomes" id="UP000029707"/>
    </source>
</evidence>
<evidence type="ECO:0000256" key="6">
    <source>
        <dbReference type="ARBA" id="ARBA00023136"/>
    </source>
</evidence>
<dbReference type="STRING" id="425400.LS65_04955"/>
<dbReference type="PANTHER" id="PTHR43134:SF1">
    <property type="entry name" value="SIGNAL RECOGNITION PARTICLE RECEPTOR SUBUNIT ALPHA"/>
    <property type="match status" value="1"/>
</dbReference>
<dbReference type="CDD" id="cd17874">
    <property type="entry name" value="FtsY"/>
    <property type="match status" value="1"/>
</dbReference>
<dbReference type="GO" id="GO:0005525">
    <property type="term" value="F:GTP binding"/>
    <property type="evidence" value="ECO:0007669"/>
    <property type="project" value="UniProtKB-UniRule"/>
</dbReference>
<evidence type="ECO:0000313" key="10">
    <source>
        <dbReference type="EMBL" id="TLE02245.1"/>
    </source>
</evidence>
<dbReference type="GO" id="GO:0003924">
    <property type="term" value="F:GTPase activity"/>
    <property type="evidence" value="ECO:0007669"/>
    <property type="project" value="UniProtKB-UniRule"/>
</dbReference>
<dbReference type="GO" id="GO:0005737">
    <property type="term" value="C:cytoplasm"/>
    <property type="evidence" value="ECO:0007669"/>
    <property type="project" value="UniProtKB-SubCell"/>
</dbReference>
<dbReference type="GeneID" id="82321365"/>
<keyword evidence="2 8" id="KW-0963">Cytoplasm</keyword>
<evidence type="ECO:0000256" key="1">
    <source>
        <dbReference type="ARBA" id="ARBA00022475"/>
    </source>
</evidence>
<dbReference type="AlphaFoldDB" id="A0A4U8TQW5"/>
<dbReference type="InterPro" id="IPR027417">
    <property type="entry name" value="P-loop_NTPase"/>
</dbReference>
<feature type="binding site" evidence="8">
    <location>
        <begin position="95"/>
        <end position="102"/>
    </location>
    <ligand>
        <name>GTP</name>
        <dbReference type="ChEBI" id="CHEBI:37565"/>
    </ligand>
</feature>
<comment type="catalytic activity">
    <reaction evidence="8">
        <text>GTP + H2O = GDP + phosphate + H(+)</text>
        <dbReference type="Rhea" id="RHEA:19669"/>
        <dbReference type="ChEBI" id="CHEBI:15377"/>
        <dbReference type="ChEBI" id="CHEBI:15378"/>
        <dbReference type="ChEBI" id="CHEBI:37565"/>
        <dbReference type="ChEBI" id="CHEBI:43474"/>
        <dbReference type="ChEBI" id="CHEBI:58189"/>
        <dbReference type="EC" id="3.6.5.4"/>
    </reaction>
</comment>
<gene>
    <name evidence="8 10" type="primary">ftsY</name>
    <name evidence="10" type="ORF">LS65_003670</name>
</gene>
<dbReference type="GO" id="GO:0005047">
    <property type="term" value="F:signal recognition particle binding"/>
    <property type="evidence" value="ECO:0007669"/>
    <property type="project" value="TreeGrafter"/>
</dbReference>
<organism evidence="10 11">
    <name type="scientific">Helicobacter japonicus</name>
    <dbReference type="NCBI Taxonomy" id="425400"/>
    <lineage>
        <taxon>Bacteria</taxon>
        <taxon>Pseudomonadati</taxon>
        <taxon>Campylobacterota</taxon>
        <taxon>Epsilonproteobacteria</taxon>
        <taxon>Campylobacterales</taxon>
        <taxon>Helicobacteraceae</taxon>
        <taxon>Helicobacter</taxon>
    </lineage>
</organism>
<evidence type="ECO:0000259" key="9">
    <source>
        <dbReference type="PROSITE" id="PS00300"/>
    </source>
</evidence>
<dbReference type="InterPro" id="IPR004390">
    <property type="entry name" value="SR_rcpt_FtsY"/>
</dbReference>
<dbReference type="InterPro" id="IPR036225">
    <property type="entry name" value="SRP/SRP_N"/>
</dbReference>
<evidence type="ECO:0000256" key="4">
    <source>
        <dbReference type="ARBA" id="ARBA00022801"/>
    </source>
</evidence>
<dbReference type="Gene3D" id="1.20.120.140">
    <property type="entry name" value="Signal recognition particle SRP54, nucleotide-binding domain"/>
    <property type="match status" value="1"/>
</dbReference>
<dbReference type="Proteomes" id="UP000029707">
    <property type="component" value="Unassembled WGS sequence"/>
</dbReference>
<evidence type="ECO:0000256" key="5">
    <source>
        <dbReference type="ARBA" id="ARBA00023134"/>
    </source>
</evidence>
<dbReference type="InterPro" id="IPR042101">
    <property type="entry name" value="SRP54_N_sf"/>
</dbReference>
<dbReference type="HAMAP" id="MF_00920">
    <property type="entry name" value="FtsY"/>
    <property type="match status" value="1"/>
</dbReference>
<dbReference type="FunFam" id="3.40.50.300:FF:000053">
    <property type="entry name" value="Signal recognition particle receptor FtsY"/>
    <property type="match status" value="1"/>
</dbReference>
<dbReference type="RefSeq" id="WP_034361670.1">
    <property type="nucleotide sequence ID" value="NZ_CAJUDB010000002.1"/>
</dbReference>
<sequence length="294" mass="32079">MIANLAKTLQKTTQHLTALLGSKKDKYTKEQLEDILIECDVDYELVESILDNLPAYISREALQKELLARLESAHSQQELKDTFADVKPLVTLIVGVNGAGKTTSIAKLAKLAQDSGKKVMLAAGDTFRAAAIEQIKLWGERLNIPVISTQHMHDPSAVAFDSINAALARGIDELYIDTAGRLHNHTNLNNELAKIVRVSQKALGDLPLRKFLVLDGTQGSSAINQARAFSQIIQFDGIIMTKLDGTSKGGAVFSIVSELKIPICYIGVGEKADDLSVFDAKDYVRVMLESIFEG</sequence>
<accession>A0A4U8TQW5</accession>
<keyword evidence="4 8" id="KW-0378">Hydrolase</keyword>